<reference evidence="7" key="1">
    <citation type="submission" date="2020-07" db="EMBL/GenBank/DDBJ databases">
        <title>Carbapenem Resistant Aeromonas hydrophila Carrying blacphA7 Isolated from Two Solid Organ Transplant Patients.</title>
        <authorList>
            <person name="Hilt E."/>
            <person name="Fitzwater S.P."/>
            <person name="Ward K."/>
            <person name="De St Maurice A."/>
            <person name="Chandrasekaran S."/>
            <person name="Garner O.B."/>
            <person name="Yang S."/>
        </authorList>
    </citation>
    <scope>NUCLEOTIDE SEQUENCE</scope>
    <source>
        <strain evidence="7">B-1</strain>
    </source>
</reference>
<dbReference type="GeneID" id="4490609"/>
<evidence type="ECO:0000313" key="8">
    <source>
        <dbReference type="EMBL" id="WEE27365.1"/>
    </source>
</evidence>
<evidence type="ECO:0000256" key="6">
    <source>
        <dbReference type="SAM" id="Phobius"/>
    </source>
</evidence>
<dbReference type="PANTHER" id="PTHR21659:SF42">
    <property type="entry name" value="UPF0057 MEMBRANE PROTEIN ZK632.10-RELATED"/>
    <property type="match status" value="1"/>
</dbReference>
<dbReference type="KEGG" id="aaj:BOQ57_05990"/>
<dbReference type="InterPro" id="IPR000612">
    <property type="entry name" value="PMP3"/>
</dbReference>
<keyword evidence="3 6" id="KW-0812">Transmembrane</keyword>
<dbReference type="GO" id="GO:0016020">
    <property type="term" value="C:membrane"/>
    <property type="evidence" value="ECO:0007669"/>
    <property type="project" value="UniProtKB-SubCell"/>
</dbReference>
<sequence>MNNLLKILLAIFLPPVCAFLQVGFSLHFLINIVLTLLGGLPGMVHALWLVVSDKRG</sequence>
<protein>
    <submittedName>
        <fullName evidence="7">YqaE/Pmp3 family membrane protein</fullName>
    </submittedName>
</protein>
<keyword evidence="4 6" id="KW-1133">Transmembrane helix</keyword>
<evidence type="ECO:0000256" key="3">
    <source>
        <dbReference type="ARBA" id="ARBA00022692"/>
    </source>
</evidence>
<dbReference type="KEGG" id="ahi:VU14_16515"/>
<comment type="subcellular location">
    <subcellularLocation>
        <location evidence="1">Membrane</location>
    </subcellularLocation>
</comment>
<keyword evidence="5 6" id="KW-0472">Membrane</keyword>
<dbReference type="Proteomes" id="UP001214666">
    <property type="component" value="Chromosome"/>
</dbReference>
<evidence type="ECO:0000313" key="7">
    <source>
        <dbReference type="EMBL" id="MBC8673922.1"/>
    </source>
</evidence>
<name>A0A1C2KW01_AERHY</name>
<dbReference type="RefSeq" id="WP_005303354.1">
    <property type="nucleotide sequence ID" value="NZ_AP019193.1"/>
</dbReference>
<dbReference type="AlphaFoldDB" id="A0A1C2KW01"/>
<dbReference type="EMBL" id="CP118942">
    <property type="protein sequence ID" value="WEE27365.1"/>
    <property type="molecule type" value="Genomic_DNA"/>
</dbReference>
<dbReference type="EMBL" id="JACLAN010000002">
    <property type="protein sequence ID" value="MBC8673922.1"/>
    <property type="molecule type" value="Genomic_DNA"/>
</dbReference>
<dbReference type="Pfam" id="PF01679">
    <property type="entry name" value="Pmp3"/>
    <property type="match status" value="1"/>
</dbReference>
<dbReference type="PANTHER" id="PTHR21659">
    <property type="entry name" value="HYDROPHOBIC PROTEIN RCI2 LOW TEMPERATURE AND SALT RESPONSIVE PROTEIN LTI6 -RELATED"/>
    <property type="match status" value="1"/>
</dbReference>
<accession>A0A1C2KW01</accession>
<evidence type="ECO:0000256" key="4">
    <source>
        <dbReference type="ARBA" id="ARBA00022989"/>
    </source>
</evidence>
<reference evidence="8" key="2">
    <citation type="submission" date="2023-02" db="EMBL/GenBank/DDBJ databases">
        <title>The sequence of Aeromonas hydrophila K533.</title>
        <authorList>
            <person name="Luo X."/>
        </authorList>
    </citation>
    <scope>NUCLEOTIDE SEQUENCE</scope>
    <source>
        <strain evidence="8">K533</strain>
    </source>
</reference>
<dbReference type="KEGG" id="ahh:RY45_06590"/>
<evidence type="ECO:0000256" key="2">
    <source>
        <dbReference type="ARBA" id="ARBA00009530"/>
    </source>
</evidence>
<evidence type="ECO:0000256" key="1">
    <source>
        <dbReference type="ARBA" id="ARBA00004370"/>
    </source>
</evidence>
<organism evidence="7">
    <name type="scientific">Aeromonas hydrophila</name>
    <dbReference type="NCBI Taxonomy" id="644"/>
    <lineage>
        <taxon>Bacteria</taxon>
        <taxon>Pseudomonadati</taxon>
        <taxon>Pseudomonadota</taxon>
        <taxon>Gammaproteobacteria</taxon>
        <taxon>Aeromonadales</taxon>
        <taxon>Aeromonadaceae</taxon>
        <taxon>Aeromonas</taxon>
    </lineage>
</organism>
<proteinExistence type="inferred from homology"/>
<dbReference type="eggNOG" id="COG0401">
    <property type="taxonomic scope" value="Bacteria"/>
</dbReference>
<gene>
    <name evidence="7" type="ORF">H2136_06935</name>
    <name evidence="8" type="ORF">PY771_03335</name>
</gene>
<evidence type="ECO:0000256" key="5">
    <source>
        <dbReference type="ARBA" id="ARBA00023136"/>
    </source>
</evidence>
<feature type="transmembrane region" description="Helical" evidence="6">
    <location>
        <begin position="28"/>
        <end position="51"/>
    </location>
</feature>
<comment type="similarity">
    <text evidence="2">Belongs to the UPF0057 (PMP3) family.</text>
</comment>